<sequence>MFKFVLFSFILFFMCFPIIVDIVIVVVDDDEEDDFIINVKSLSPRFIPPSYANIQTYIVKFKCHK</sequence>
<proteinExistence type="predicted"/>
<keyword evidence="1" id="KW-0472">Membrane</keyword>
<dbReference type="Proteomes" id="UP000596661">
    <property type="component" value="Chromosome 1"/>
</dbReference>
<accession>A0A803QUZ6</accession>
<dbReference type="AlphaFoldDB" id="A0A803QUZ6"/>
<dbReference type="EMBL" id="UZAU01000047">
    <property type="status" value="NOT_ANNOTATED_CDS"/>
    <property type="molecule type" value="Genomic_DNA"/>
</dbReference>
<dbReference type="EnsemblPlants" id="novel_model_1701_5bd9a17a">
    <property type="protein sequence ID" value="cds.novel_model_1701_5bd9a17a"/>
    <property type="gene ID" value="novel_gene_929_5bd9a17a"/>
</dbReference>
<feature type="transmembrane region" description="Helical" evidence="1">
    <location>
        <begin position="6"/>
        <end position="27"/>
    </location>
</feature>
<reference evidence="2" key="1">
    <citation type="submission" date="2018-11" db="EMBL/GenBank/DDBJ databases">
        <authorList>
            <person name="Grassa J C."/>
        </authorList>
    </citation>
    <scope>NUCLEOTIDE SEQUENCE [LARGE SCALE GENOMIC DNA]</scope>
</reference>
<evidence type="ECO:0000313" key="2">
    <source>
        <dbReference type="EnsemblPlants" id="cds.novel_model_1701_5bd9a17a"/>
    </source>
</evidence>
<name>A0A803QUZ6_CANSA</name>
<keyword evidence="1" id="KW-1133">Transmembrane helix</keyword>
<evidence type="ECO:0000256" key="1">
    <source>
        <dbReference type="SAM" id="Phobius"/>
    </source>
</evidence>
<reference evidence="2" key="2">
    <citation type="submission" date="2021-03" db="UniProtKB">
        <authorList>
            <consortium name="EnsemblPlants"/>
        </authorList>
    </citation>
    <scope>IDENTIFICATION</scope>
</reference>
<dbReference type="Gramene" id="novel_model_1701_5bd9a17a">
    <property type="protein sequence ID" value="cds.novel_model_1701_5bd9a17a"/>
    <property type="gene ID" value="novel_gene_929_5bd9a17a"/>
</dbReference>
<keyword evidence="3" id="KW-1185">Reference proteome</keyword>
<protein>
    <submittedName>
        <fullName evidence="2">Uncharacterized protein</fullName>
    </submittedName>
</protein>
<evidence type="ECO:0000313" key="3">
    <source>
        <dbReference type="Proteomes" id="UP000596661"/>
    </source>
</evidence>
<organism evidence="2 3">
    <name type="scientific">Cannabis sativa</name>
    <name type="common">Hemp</name>
    <name type="synonym">Marijuana</name>
    <dbReference type="NCBI Taxonomy" id="3483"/>
    <lineage>
        <taxon>Eukaryota</taxon>
        <taxon>Viridiplantae</taxon>
        <taxon>Streptophyta</taxon>
        <taxon>Embryophyta</taxon>
        <taxon>Tracheophyta</taxon>
        <taxon>Spermatophyta</taxon>
        <taxon>Magnoliopsida</taxon>
        <taxon>eudicotyledons</taxon>
        <taxon>Gunneridae</taxon>
        <taxon>Pentapetalae</taxon>
        <taxon>rosids</taxon>
        <taxon>fabids</taxon>
        <taxon>Rosales</taxon>
        <taxon>Cannabaceae</taxon>
        <taxon>Cannabis</taxon>
    </lineage>
</organism>
<keyword evidence="1" id="KW-0812">Transmembrane</keyword>